<reference evidence="12" key="1">
    <citation type="submission" date="2025-08" db="UniProtKB">
        <authorList>
            <consortium name="RefSeq"/>
        </authorList>
    </citation>
    <scope>IDENTIFICATION</scope>
    <source>
        <tissue evidence="12">Skeletal muscle</tissue>
    </source>
</reference>
<dbReference type="GeneID" id="106538259"/>
<evidence type="ECO:0000256" key="6">
    <source>
        <dbReference type="ARBA" id="ARBA00023157"/>
    </source>
</evidence>
<dbReference type="AlphaFoldDB" id="A0A6I9XTX6"/>
<dbReference type="EC" id="1.11.1.24" evidence="2"/>
<dbReference type="Pfam" id="PF10417">
    <property type="entry name" value="1-cysPrx_C"/>
    <property type="match status" value="1"/>
</dbReference>
<feature type="transmembrane region" description="Helical" evidence="9">
    <location>
        <begin position="30"/>
        <end position="51"/>
    </location>
</feature>
<dbReference type="InterPro" id="IPR036249">
    <property type="entry name" value="Thioredoxin-like_sf"/>
</dbReference>
<evidence type="ECO:0000256" key="2">
    <source>
        <dbReference type="ARBA" id="ARBA00013017"/>
    </source>
</evidence>
<evidence type="ECO:0000259" key="10">
    <source>
        <dbReference type="PROSITE" id="PS51352"/>
    </source>
</evidence>
<dbReference type="InterPro" id="IPR000866">
    <property type="entry name" value="AhpC/TSA"/>
</dbReference>
<keyword evidence="6" id="KW-1015">Disulfide bond</keyword>
<evidence type="ECO:0000313" key="11">
    <source>
        <dbReference type="Proteomes" id="UP000504617"/>
    </source>
</evidence>
<keyword evidence="11" id="KW-1185">Reference proteome</keyword>
<dbReference type="GO" id="GO:0045454">
    <property type="term" value="P:cell redox homeostasis"/>
    <property type="evidence" value="ECO:0007669"/>
    <property type="project" value="TreeGrafter"/>
</dbReference>
<dbReference type="PROSITE" id="PS51352">
    <property type="entry name" value="THIOREDOXIN_2"/>
    <property type="match status" value="1"/>
</dbReference>
<feature type="domain" description="Thioredoxin" evidence="10">
    <location>
        <begin position="95"/>
        <end position="253"/>
    </location>
</feature>
<dbReference type="RefSeq" id="XP_013908185.1">
    <property type="nucleotide sequence ID" value="XM_014052710.1"/>
</dbReference>
<gene>
    <name evidence="12" type="primary">LOC106538259</name>
</gene>
<dbReference type="GO" id="GO:0008379">
    <property type="term" value="F:thioredoxin peroxidase activity"/>
    <property type="evidence" value="ECO:0007669"/>
    <property type="project" value="TreeGrafter"/>
</dbReference>
<organism evidence="11 12">
    <name type="scientific">Thamnophis sirtalis</name>
    <dbReference type="NCBI Taxonomy" id="35019"/>
    <lineage>
        <taxon>Eukaryota</taxon>
        <taxon>Metazoa</taxon>
        <taxon>Chordata</taxon>
        <taxon>Craniata</taxon>
        <taxon>Vertebrata</taxon>
        <taxon>Euteleostomi</taxon>
        <taxon>Lepidosauria</taxon>
        <taxon>Squamata</taxon>
        <taxon>Bifurcata</taxon>
        <taxon>Unidentata</taxon>
        <taxon>Episquamata</taxon>
        <taxon>Toxicofera</taxon>
        <taxon>Serpentes</taxon>
        <taxon>Colubroidea</taxon>
        <taxon>Colubridae</taxon>
        <taxon>Natricinae</taxon>
        <taxon>Thamnophis</taxon>
    </lineage>
</organism>
<dbReference type="Proteomes" id="UP000504617">
    <property type="component" value="Unplaced"/>
</dbReference>
<keyword evidence="3" id="KW-0575">Peroxidase</keyword>
<evidence type="ECO:0000256" key="5">
    <source>
        <dbReference type="ARBA" id="ARBA00023002"/>
    </source>
</evidence>
<dbReference type="SUPFAM" id="SSF52833">
    <property type="entry name" value="Thioredoxin-like"/>
    <property type="match status" value="1"/>
</dbReference>
<dbReference type="InterPro" id="IPR050217">
    <property type="entry name" value="Peroxiredoxin"/>
</dbReference>
<evidence type="ECO:0000313" key="12">
    <source>
        <dbReference type="RefSeq" id="XP_013908185.1"/>
    </source>
</evidence>
<evidence type="ECO:0000256" key="7">
    <source>
        <dbReference type="ARBA" id="ARBA00023284"/>
    </source>
</evidence>
<dbReference type="FunFam" id="3.40.30.10:FF:000003">
    <property type="entry name" value="Peroxiredoxin 1"/>
    <property type="match status" value="1"/>
</dbReference>
<dbReference type="InterPro" id="IPR013766">
    <property type="entry name" value="Thioredoxin_domain"/>
</dbReference>
<proteinExistence type="inferred from homology"/>
<evidence type="ECO:0000256" key="9">
    <source>
        <dbReference type="SAM" id="Phobius"/>
    </source>
</evidence>
<keyword evidence="5" id="KW-0560">Oxidoreductase</keyword>
<evidence type="ECO:0000256" key="1">
    <source>
        <dbReference type="ARBA" id="ARBA00009796"/>
    </source>
</evidence>
<name>A0A6I9XTX6_9SAUR</name>
<keyword evidence="9" id="KW-0812">Transmembrane</keyword>
<keyword evidence="7" id="KW-0676">Redox-active center</keyword>
<dbReference type="GO" id="GO:0033554">
    <property type="term" value="P:cellular response to stress"/>
    <property type="evidence" value="ECO:0007669"/>
    <property type="project" value="TreeGrafter"/>
</dbReference>
<dbReference type="OrthoDB" id="185659at2759"/>
<keyword evidence="9" id="KW-0472">Membrane</keyword>
<dbReference type="GO" id="GO:0042744">
    <property type="term" value="P:hydrogen peroxide catabolic process"/>
    <property type="evidence" value="ECO:0007669"/>
    <property type="project" value="TreeGrafter"/>
</dbReference>
<dbReference type="GO" id="GO:0006979">
    <property type="term" value="P:response to oxidative stress"/>
    <property type="evidence" value="ECO:0007669"/>
    <property type="project" value="TreeGrafter"/>
</dbReference>
<dbReference type="GO" id="GO:0005829">
    <property type="term" value="C:cytosol"/>
    <property type="evidence" value="ECO:0007669"/>
    <property type="project" value="TreeGrafter"/>
</dbReference>
<dbReference type="PANTHER" id="PTHR10681">
    <property type="entry name" value="THIOREDOXIN PEROXIDASE"/>
    <property type="match status" value="1"/>
</dbReference>
<keyword evidence="9" id="KW-1133">Transmembrane helix</keyword>
<comment type="catalytic activity">
    <reaction evidence="8">
        <text>a hydroperoxide + [thioredoxin]-dithiol = an alcohol + [thioredoxin]-disulfide + H2O</text>
        <dbReference type="Rhea" id="RHEA:62620"/>
        <dbReference type="Rhea" id="RHEA-COMP:10698"/>
        <dbReference type="Rhea" id="RHEA-COMP:10700"/>
        <dbReference type="ChEBI" id="CHEBI:15377"/>
        <dbReference type="ChEBI" id="CHEBI:29950"/>
        <dbReference type="ChEBI" id="CHEBI:30879"/>
        <dbReference type="ChEBI" id="CHEBI:35924"/>
        <dbReference type="ChEBI" id="CHEBI:50058"/>
        <dbReference type="EC" id="1.11.1.24"/>
    </reaction>
</comment>
<evidence type="ECO:0000256" key="4">
    <source>
        <dbReference type="ARBA" id="ARBA00022862"/>
    </source>
</evidence>
<dbReference type="PANTHER" id="PTHR10681:SF171">
    <property type="entry name" value="PEROXIREDOXIN 4"/>
    <property type="match status" value="1"/>
</dbReference>
<dbReference type="GO" id="GO:0005783">
    <property type="term" value="C:endoplasmic reticulum"/>
    <property type="evidence" value="ECO:0007669"/>
    <property type="project" value="TreeGrafter"/>
</dbReference>
<sequence length="287" mass="31892">MEVERLTRGPPNESQEVARLNGWRRRLKPVLEPLAVCSLVLLILAATMPLVGAAEAAQSFGYGDEKCHYYAGGEVYPGEASRVPVKDHSLHLSKAKISKPAPDWEGTAVINGEFKELKLADFGGKYVIFFFYPLDFTFVCPTEIIAFSDRIEEFRAIDAEVVACSVDSQFTHLAWINTPRKQGGLGPVKIPLLSDLTHQISKDYGVYLEDQGHALRGLFIIDDKKILRQITMNDLPVGRSVDETLRLIQAFQYTDKHGEVCPAGWKPGSETIIPDPAGKLKYFGKVN</sequence>
<dbReference type="KEGG" id="tsr:106538259"/>
<accession>A0A6I9XTX6</accession>
<keyword evidence="4" id="KW-0049">Antioxidant</keyword>
<dbReference type="CDD" id="cd03015">
    <property type="entry name" value="PRX_Typ2cys"/>
    <property type="match status" value="1"/>
</dbReference>
<protein>
    <recommendedName>
        <fullName evidence="2">thioredoxin-dependent peroxiredoxin</fullName>
        <ecNumber evidence="2">1.11.1.24</ecNumber>
    </recommendedName>
</protein>
<dbReference type="Pfam" id="PF00578">
    <property type="entry name" value="AhpC-TSA"/>
    <property type="match status" value="1"/>
</dbReference>
<evidence type="ECO:0000256" key="3">
    <source>
        <dbReference type="ARBA" id="ARBA00022559"/>
    </source>
</evidence>
<dbReference type="Gene3D" id="3.40.30.10">
    <property type="entry name" value="Glutaredoxin"/>
    <property type="match status" value="1"/>
</dbReference>
<evidence type="ECO:0000256" key="8">
    <source>
        <dbReference type="ARBA" id="ARBA00049091"/>
    </source>
</evidence>
<comment type="similarity">
    <text evidence="1">Belongs to the peroxiredoxin family. AhpC/Prx1 subfamily.</text>
</comment>
<dbReference type="InterPro" id="IPR019479">
    <property type="entry name" value="Peroxiredoxin_C"/>
</dbReference>